<dbReference type="InterPro" id="IPR006093">
    <property type="entry name" value="Oxy_OxRdtase_FAD_BS"/>
</dbReference>
<dbReference type="InterPro" id="IPR012951">
    <property type="entry name" value="BBE"/>
</dbReference>
<dbReference type="PANTHER" id="PTHR42973">
    <property type="entry name" value="BINDING OXIDOREDUCTASE, PUTATIVE (AFU_ORTHOLOGUE AFUA_1G17690)-RELATED"/>
    <property type="match status" value="1"/>
</dbReference>
<evidence type="ECO:0000313" key="9">
    <source>
        <dbReference type="Proteomes" id="UP001596514"/>
    </source>
</evidence>
<dbReference type="SUPFAM" id="SSF56176">
    <property type="entry name" value="FAD-binding/transporter-associated domain-like"/>
    <property type="match status" value="1"/>
</dbReference>
<dbReference type="Pfam" id="PF01565">
    <property type="entry name" value="FAD_binding_4"/>
    <property type="match status" value="1"/>
</dbReference>
<evidence type="ECO:0000256" key="1">
    <source>
        <dbReference type="ARBA" id="ARBA00001974"/>
    </source>
</evidence>
<accession>A0ABW2T389</accession>
<dbReference type="PROSITE" id="PS00862">
    <property type="entry name" value="OX2_COVAL_FAD"/>
    <property type="match status" value="1"/>
</dbReference>
<dbReference type="PANTHER" id="PTHR42973:SF39">
    <property type="entry name" value="FAD-BINDING PCMH-TYPE DOMAIN-CONTAINING PROTEIN"/>
    <property type="match status" value="1"/>
</dbReference>
<keyword evidence="3" id="KW-0285">Flavoprotein</keyword>
<keyword evidence="5" id="KW-0560">Oxidoreductase</keyword>
<evidence type="ECO:0000313" key="8">
    <source>
        <dbReference type="EMBL" id="MFC7603120.1"/>
    </source>
</evidence>
<comment type="similarity">
    <text evidence="2">Belongs to the oxygen-dependent FAD-linked oxidoreductase family.</text>
</comment>
<dbReference type="InterPro" id="IPR016166">
    <property type="entry name" value="FAD-bd_PCMH"/>
</dbReference>
<dbReference type="InterPro" id="IPR016169">
    <property type="entry name" value="FAD-bd_PCMH_sub2"/>
</dbReference>
<feature type="domain" description="FAD-binding PCMH-type" evidence="7">
    <location>
        <begin position="82"/>
        <end position="251"/>
    </location>
</feature>
<organism evidence="8 9">
    <name type="scientific">Streptosporangium amethystogenes subsp. fukuiense</name>
    <dbReference type="NCBI Taxonomy" id="698418"/>
    <lineage>
        <taxon>Bacteria</taxon>
        <taxon>Bacillati</taxon>
        <taxon>Actinomycetota</taxon>
        <taxon>Actinomycetes</taxon>
        <taxon>Streptosporangiales</taxon>
        <taxon>Streptosporangiaceae</taxon>
        <taxon>Streptosporangium</taxon>
    </lineage>
</organism>
<dbReference type="Gene3D" id="3.30.465.10">
    <property type="match status" value="1"/>
</dbReference>
<feature type="chain" id="PRO_5046714698" evidence="6">
    <location>
        <begin position="29"/>
        <end position="503"/>
    </location>
</feature>
<evidence type="ECO:0000256" key="4">
    <source>
        <dbReference type="ARBA" id="ARBA00022827"/>
    </source>
</evidence>
<dbReference type="InterPro" id="IPR006094">
    <property type="entry name" value="Oxid_FAD_bind_N"/>
</dbReference>
<dbReference type="Gene3D" id="3.30.43.10">
    <property type="entry name" value="Uridine Diphospho-n-acetylenolpyruvylglucosamine Reductase, domain 2"/>
    <property type="match status" value="1"/>
</dbReference>
<dbReference type="PROSITE" id="PS51318">
    <property type="entry name" value="TAT"/>
    <property type="match status" value="1"/>
</dbReference>
<dbReference type="PROSITE" id="PS51387">
    <property type="entry name" value="FAD_PCMH"/>
    <property type="match status" value="1"/>
</dbReference>
<feature type="signal peptide" evidence="6">
    <location>
        <begin position="1"/>
        <end position="28"/>
    </location>
</feature>
<dbReference type="InterPro" id="IPR036318">
    <property type="entry name" value="FAD-bd_PCMH-like_sf"/>
</dbReference>
<dbReference type="Proteomes" id="UP001596514">
    <property type="component" value="Unassembled WGS sequence"/>
</dbReference>
<evidence type="ECO:0000259" key="7">
    <source>
        <dbReference type="PROSITE" id="PS51387"/>
    </source>
</evidence>
<keyword evidence="9" id="KW-1185">Reference proteome</keyword>
<evidence type="ECO:0000256" key="6">
    <source>
        <dbReference type="SAM" id="SignalP"/>
    </source>
</evidence>
<reference evidence="9" key="1">
    <citation type="journal article" date="2019" name="Int. J. Syst. Evol. Microbiol.">
        <title>The Global Catalogue of Microorganisms (GCM) 10K type strain sequencing project: providing services to taxonomists for standard genome sequencing and annotation.</title>
        <authorList>
            <consortium name="The Broad Institute Genomics Platform"/>
            <consortium name="The Broad Institute Genome Sequencing Center for Infectious Disease"/>
            <person name="Wu L."/>
            <person name="Ma J."/>
        </authorList>
    </citation>
    <scope>NUCLEOTIDE SEQUENCE [LARGE SCALE GENOMIC DNA]</scope>
    <source>
        <strain evidence="9">JCM 10083</strain>
    </source>
</reference>
<evidence type="ECO:0000256" key="2">
    <source>
        <dbReference type="ARBA" id="ARBA00005466"/>
    </source>
</evidence>
<evidence type="ECO:0000256" key="5">
    <source>
        <dbReference type="ARBA" id="ARBA00023002"/>
    </source>
</evidence>
<dbReference type="InterPro" id="IPR050416">
    <property type="entry name" value="FAD-linked_Oxidoreductase"/>
</dbReference>
<dbReference type="EMBL" id="JBHTEE010000001">
    <property type="protein sequence ID" value="MFC7603120.1"/>
    <property type="molecule type" value="Genomic_DNA"/>
</dbReference>
<keyword evidence="4" id="KW-0274">FAD</keyword>
<name>A0ABW2T389_9ACTN</name>
<comment type="caution">
    <text evidence="8">The sequence shown here is derived from an EMBL/GenBank/DDBJ whole genome shotgun (WGS) entry which is preliminary data.</text>
</comment>
<gene>
    <name evidence="8" type="ORF">ACFQVD_23725</name>
</gene>
<dbReference type="InterPro" id="IPR006311">
    <property type="entry name" value="TAT_signal"/>
</dbReference>
<dbReference type="RefSeq" id="WP_343979035.1">
    <property type="nucleotide sequence ID" value="NZ_BAAAGK010000176.1"/>
</dbReference>
<sequence>MRTAPDRRAFLRTGGLAALALGAQGAPALGATAGMTGRDTTGAVSGPRPADWRALADGLAGKVIRPGDASYDSARRLFNPTFDAVRPAGVAYCANPSDVAECVGFARRLNVPLAVRSGGHSYAGWSTGTGLVLDVSRMSKVSHAAGRARVGAGAKLIDVYDRLAASGVSIPAGTCATVGVSGLALGGGIGVVSRKYGLTCDVMESVQLVTADGQLLTCDANRNADLYWASRGGGGGNLGVAVSFEFRTHPAREVTVFFLHWPWSKAVRALRAWQAWGPSAPDALWSGMHLSRDGGTDVQVVGLYLGGRADCERLLDRLADAAGSPSSSYVRQTSYRQAMLTMAGCGSLSVAQCHLGGSLPGQTRGGRLSRDTFTAKSHMAYRPLSEAGAGALVAQVARPGNHTVLLDALGGAVARVRPDATAFPHRTALYSVQYYAHRAGAATWARTAHAAMRPHFGDHAYVNYTDPELGGWRTAYYGANATRLAQIKAARDPGRLFRLPQGI</sequence>
<dbReference type="InterPro" id="IPR016167">
    <property type="entry name" value="FAD-bd_PCMH_sub1"/>
</dbReference>
<proteinExistence type="inferred from homology"/>
<comment type="cofactor">
    <cofactor evidence="1">
        <name>FAD</name>
        <dbReference type="ChEBI" id="CHEBI:57692"/>
    </cofactor>
</comment>
<protein>
    <submittedName>
        <fullName evidence="8">FAD-binding oxidoreductase</fullName>
    </submittedName>
</protein>
<dbReference type="Pfam" id="PF08031">
    <property type="entry name" value="BBE"/>
    <property type="match status" value="1"/>
</dbReference>
<keyword evidence="6" id="KW-0732">Signal</keyword>
<dbReference type="Gene3D" id="3.40.462.20">
    <property type="match status" value="1"/>
</dbReference>
<evidence type="ECO:0000256" key="3">
    <source>
        <dbReference type="ARBA" id="ARBA00022630"/>
    </source>
</evidence>